<comment type="caution">
    <text evidence="4">The sequence shown here is derived from an EMBL/GenBank/DDBJ whole genome shotgun (WGS) entry which is preliminary data.</text>
</comment>
<dbReference type="PANTHER" id="PTHR30570">
    <property type="entry name" value="PERIPLASMIC PHOSPHATE BINDING COMPONENT OF PHOSPHATE ABC TRANSPORTER"/>
    <property type="match status" value="1"/>
</dbReference>
<keyword evidence="5" id="KW-1185">Reference proteome</keyword>
<organism evidence="4 5">
    <name type="scientific">Acerihabitans arboris</name>
    <dbReference type="NCBI Taxonomy" id="2691583"/>
    <lineage>
        <taxon>Bacteria</taxon>
        <taxon>Pseudomonadati</taxon>
        <taxon>Pseudomonadota</taxon>
        <taxon>Gammaproteobacteria</taxon>
        <taxon>Enterobacterales</taxon>
        <taxon>Pectobacteriaceae</taxon>
        <taxon>Acerihabitans</taxon>
    </lineage>
</organism>
<evidence type="ECO:0000256" key="2">
    <source>
        <dbReference type="SAM" id="SignalP"/>
    </source>
</evidence>
<dbReference type="PANTHER" id="PTHR30570:SF6">
    <property type="entry name" value="PHOSPHATE-BINDING PROTEIN PSTS"/>
    <property type="match status" value="1"/>
</dbReference>
<dbReference type="Proteomes" id="UP000461443">
    <property type="component" value="Unassembled WGS sequence"/>
</dbReference>
<dbReference type="AlphaFoldDB" id="A0A845SLU8"/>
<keyword evidence="1 2" id="KW-0732">Signal</keyword>
<feature type="signal peptide" evidence="2">
    <location>
        <begin position="1"/>
        <end position="22"/>
    </location>
</feature>
<reference evidence="4 5" key="1">
    <citation type="submission" date="2019-12" db="EMBL/GenBank/DDBJ databases">
        <authorList>
            <person name="Lee S.D."/>
        </authorList>
    </citation>
    <scope>NUCLEOTIDE SEQUENCE [LARGE SCALE GENOMIC DNA]</scope>
    <source>
        <strain evidence="4 5">SAP-6</strain>
    </source>
</reference>
<dbReference type="SUPFAM" id="SSF53850">
    <property type="entry name" value="Periplasmic binding protein-like II"/>
    <property type="match status" value="1"/>
</dbReference>
<dbReference type="EMBL" id="WUBS01000015">
    <property type="protein sequence ID" value="NDL64969.1"/>
    <property type="molecule type" value="Genomic_DNA"/>
</dbReference>
<proteinExistence type="predicted"/>
<protein>
    <submittedName>
        <fullName evidence="4">Solute-binding protein</fullName>
    </submittedName>
</protein>
<reference evidence="4 5" key="2">
    <citation type="submission" date="2020-02" db="EMBL/GenBank/DDBJ databases">
        <title>The new genus of Enterobacteriales.</title>
        <authorList>
            <person name="Kim I.S."/>
        </authorList>
    </citation>
    <scope>NUCLEOTIDE SEQUENCE [LARGE SCALE GENOMIC DNA]</scope>
    <source>
        <strain evidence="4 5">SAP-6</strain>
    </source>
</reference>
<evidence type="ECO:0000259" key="3">
    <source>
        <dbReference type="Pfam" id="PF12849"/>
    </source>
</evidence>
<evidence type="ECO:0000313" key="4">
    <source>
        <dbReference type="EMBL" id="NDL64969.1"/>
    </source>
</evidence>
<sequence length="312" mass="33145">MINAVKTLGWLLCLLLALPAAARPLSVLSGNLTSSGSDTLANMMTLWAADFSRDHPDVSVQIQAGGSATAATALAAGTAQIGPMSRVMTAAETAAFQRRYGYPPLAVPVALDALVILVNQDNPLPTLRLSQLDAIFSITRSCGDARAITRWDELGLTGAWNGLALLRYGRNSASGTYGFFRQRALCGGDLLPSVNELPGSASVAQAVAASRNAIGYAGMGFHATGVRILPLTDQAGRQVMPDESTLRNGDYPLVRYLYIYINKAPDKPPAPAIAAFMDRILSPRGQGRARQGGYQPLPEPVRLRARRDIGLE</sequence>
<name>A0A845SLU8_9GAMM</name>
<dbReference type="InterPro" id="IPR050811">
    <property type="entry name" value="Phosphate_ABC_transporter"/>
</dbReference>
<accession>A0A845SLU8</accession>
<feature type="domain" description="PBP" evidence="3">
    <location>
        <begin position="29"/>
        <end position="283"/>
    </location>
</feature>
<dbReference type="Gene3D" id="3.40.190.10">
    <property type="entry name" value="Periplasmic binding protein-like II"/>
    <property type="match status" value="2"/>
</dbReference>
<feature type="chain" id="PRO_5032490557" evidence="2">
    <location>
        <begin position="23"/>
        <end position="312"/>
    </location>
</feature>
<dbReference type="RefSeq" id="WP_162367675.1">
    <property type="nucleotide sequence ID" value="NZ_WUBS01000015.1"/>
</dbReference>
<gene>
    <name evidence="4" type="ORF">GRH90_19745</name>
</gene>
<dbReference type="InterPro" id="IPR024370">
    <property type="entry name" value="PBP_domain"/>
</dbReference>
<dbReference type="Pfam" id="PF12849">
    <property type="entry name" value="PBP_like_2"/>
    <property type="match status" value="1"/>
</dbReference>
<evidence type="ECO:0000313" key="5">
    <source>
        <dbReference type="Proteomes" id="UP000461443"/>
    </source>
</evidence>
<evidence type="ECO:0000256" key="1">
    <source>
        <dbReference type="ARBA" id="ARBA00022729"/>
    </source>
</evidence>